<dbReference type="AlphaFoldDB" id="A0AAJ1FNK8"/>
<feature type="signal peptide" evidence="1">
    <location>
        <begin position="1"/>
        <end position="19"/>
    </location>
</feature>
<evidence type="ECO:0000259" key="2">
    <source>
        <dbReference type="Pfam" id="PF13539"/>
    </source>
</evidence>
<comment type="caution">
    <text evidence="3">The sequence shown here is derived from an EMBL/GenBank/DDBJ whole genome shotgun (WGS) entry which is preliminary data.</text>
</comment>
<evidence type="ECO:0000313" key="4">
    <source>
        <dbReference type="Proteomes" id="UP001205035"/>
    </source>
</evidence>
<dbReference type="InterPro" id="IPR039561">
    <property type="entry name" value="Peptidase_M15C"/>
</dbReference>
<sequence>MKRLAAFVLLLAGIGSAYAGDGDAERLRAWRAGEKVSEEAVAEYGIDRCFASSEIGDALFARMYGKSYKPDCTVPRSELRYLRVLHRNLAGETLLGELVCNEAISGDLLEIFRMLYDAAYPIERMVLIDEYDAQDGPSMRANNSSAFNFRFIAGTGVLSNHSRGMAVDINPLYNPYVKTNGGRTVVAPAEAAPYAERKRDFPYKIAEDDPCCREFLRHGFTWGGHWKSLKDYQHFEKKQ</sequence>
<dbReference type="InterPro" id="IPR009045">
    <property type="entry name" value="Zn_M74/Hedgehog-like"/>
</dbReference>
<accession>A0AAJ1FNK8</accession>
<evidence type="ECO:0000313" key="3">
    <source>
        <dbReference type="EMBL" id="MCQ5081903.1"/>
    </source>
</evidence>
<proteinExistence type="predicted"/>
<dbReference type="EMBL" id="JANGBQ010000003">
    <property type="protein sequence ID" value="MCQ5081903.1"/>
    <property type="molecule type" value="Genomic_DNA"/>
</dbReference>
<dbReference type="Proteomes" id="UP001205035">
    <property type="component" value="Unassembled WGS sequence"/>
</dbReference>
<feature type="domain" description="Peptidase M15C" evidence="2">
    <location>
        <begin position="154"/>
        <end position="237"/>
    </location>
</feature>
<dbReference type="SUPFAM" id="SSF55166">
    <property type="entry name" value="Hedgehog/DD-peptidase"/>
    <property type="match status" value="1"/>
</dbReference>
<evidence type="ECO:0000256" key="1">
    <source>
        <dbReference type="SAM" id="SignalP"/>
    </source>
</evidence>
<keyword evidence="1" id="KW-0732">Signal</keyword>
<feature type="chain" id="PRO_5042599235" evidence="1">
    <location>
        <begin position="20"/>
        <end position="239"/>
    </location>
</feature>
<protein>
    <submittedName>
        <fullName evidence="3">M15 family metallopeptidase</fullName>
    </submittedName>
</protein>
<name>A0AAJ1FNK8_9BACT</name>
<dbReference type="Pfam" id="PF13539">
    <property type="entry name" value="Peptidase_M15_4"/>
    <property type="match status" value="1"/>
</dbReference>
<dbReference type="GO" id="GO:0008233">
    <property type="term" value="F:peptidase activity"/>
    <property type="evidence" value="ECO:0007669"/>
    <property type="project" value="InterPro"/>
</dbReference>
<dbReference type="RefSeq" id="WP_022333758.1">
    <property type="nucleotide sequence ID" value="NZ_JANGBQ010000003.1"/>
</dbReference>
<reference evidence="3" key="1">
    <citation type="submission" date="2022-06" db="EMBL/GenBank/DDBJ databases">
        <title>Isolation of gut microbiota from human fecal samples.</title>
        <authorList>
            <person name="Pamer E.G."/>
            <person name="Barat B."/>
            <person name="Waligurski E."/>
            <person name="Medina S."/>
            <person name="Paddock L."/>
            <person name="Mostad J."/>
        </authorList>
    </citation>
    <scope>NUCLEOTIDE SEQUENCE</scope>
    <source>
        <strain evidence="3">DFI.6.22</strain>
    </source>
</reference>
<gene>
    <name evidence="3" type="ORF">NE651_03240</name>
</gene>
<organism evidence="3 4">
    <name type="scientific">Alistipes onderdonkii</name>
    <dbReference type="NCBI Taxonomy" id="328813"/>
    <lineage>
        <taxon>Bacteria</taxon>
        <taxon>Pseudomonadati</taxon>
        <taxon>Bacteroidota</taxon>
        <taxon>Bacteroidia</taxon>
        <taxon>Bacteroidales</taxon>
        <taxon>Rikenellaceae</taxon>
        <taxon>Alistipes</taxon>
    </lineage>
</organism>
<dbReference type="Gene3D" id="3.30.1380.10">
    <property type="match status" value="1"/>
</dbReference>